<name>A0AAW4FUC4_9HYPH</name>
<dbReference type="RefSeq" id="WP_171521233.1">
    <property type="nucleotide sequence ID" value="NZ_CP083373.1"/>
</dbReference>
<gene>
    <name evidence="2" type="ORF">GFB56_30150</name>
</gene>
<reference evidence="2 3" key="1">
    <citation type="submission" date="2020-01" db="EMBL/GenBank/DDBJ databases">
        <title>Draft genome assembly of Ensifer adhaerens T173.</title>
        <authorList>
            <person name="Craig J.E."/>
            <person name="Stinchcombe J.R."/>
        </authorList>
    </citation>
    <scope>NUCLEOTIDE SEQUENCE [LARGE SCALE GENOMIC DNA]</scope>
    <source>
        <strain evidence="2 3">T173</strain>
    </source>
</reference>
<feature type="compositionally biased region" description="Basic and acidic residues" evidence="1">
    <location>
        <begin position="56"/>
        <end position="71"/>
    </location>
</feature>
<comment type="caution">
    <text evidence="2">The sequence shown here is derived from an EMBL/GenBank/DDBJ whole genome shotgun (WGS) entry which is preliminary data.</text>
</comment>
<protein>
    <submittedName>
        <fullName evidence="2">Uncharacterized protein</fullName>
    </submittedName>
</protein>
<dbReference type="EMBL" id="WXFA01000035">
    <property type="protein sequence ID" value="MBM3095001.1"/>
    <property type="molecule type" value="Genomic_DNA"/>
</dbReference>
<sequence length="102" mass="10878">MADDSVKTISAKFETREAADRAIEHLVQKCGVERANIFVQASAKDNTTGISPSGGDRAHGTENRTDAPLHGEIEVSADVTNEELIKAEQVFRDAGARGVAAR</sequence>
<organism evidence="2 3">
    <name type="scientific">Ensifer canadensis</name>
    <dbReference type="NCBI Taxonomy" id="555315"/>
    <lineage>
        <taxon>Bacteria</taxon>
        <taxon>Pseudomonadati</taxon>
        <taxon>Pseudomonadota</taxon>
        <taxon>Alphaproteobacteria</taxon>
        <taxon>Hyphomicrobiales</taxon>
        <taxon>Rhizobiaceae</taxon>
        <taxon>Sinorhizobium/Ensifer group</taxon>
        <taxon>Ensifer</taxon>
    </lineage>
</organism>
<evidence type="ECO:0000313" key="2">
    <source>
        <dbReference type="EMBL" id="MBM3095001.1"/>
    </source>
</evidence>
<feature type="region of interest" description="Disordered" evidence="1">
    <location>
        <begin position="43"/>
        <end position="71"/>
    </location>
</feature>
<proteinExistence type="predicted"/>
<evidence type="ECO:0000256" key="1">
    <source>
        <dbReference type="SAM" id="MobiDB-lite"/>
    </source>
</evidence>
<accession>A0AAW4FUC4</accession>
<dbReference type="Proteomes" id="UP000744980">
    <property type="component" value="Unassembled WGS sequence"/>
</dbReference>
<dbReference type="AlphaFoldDB" id="A0AAW4FUC4"/>
<keyword evidence="3" id="KW-1185">Reference proteome</keyword>
<evidence type="ECO:0000313" key="3">
    <source>
        <dbReference type="Proteomes" id="UP000744980"/>
    </source>
</evidence>